<gene>
    <name evidence="2" type="ORF">PENDEC_c015G05299</name>
</gene>
<dbReference type="EMBL" id="MDYL01000015">
    <property type="protein sequence ID" value="OQD73441.1"/>
    <property type="molecule type" value="Genomic_DNA"/>
</dbReference>
<dbReference type="OMA" id="INFYFAG"/>
<keyword evidence="3" id="KW-1185">Reference proteome</keyword>
<proteinExistence type="predicted"/>
<evidence type="ECO:0000313" key="2">
    <source>
        <dbReference type="EMBL" id="OQD73441.1"/>
    </source>
</evidence>
<feature type="compositionally biased region" description="Low complexity" evidence="1">
    <location>
        <begin position="262"/>
        <end position="275"/>
    </location>
</feature>
<name>A0A1V6P8W6_PENDC</name>
<organism evidence="2 3">
    <name type="scientific">Penicillium decumbens</name>
    <dbReference type="NCBI Taxonomy" id="69771"/>
    <lineage>
        <taxon>Eukaryota</taxon>
        <taxon>Fungi</taxon>
        <taxon>Dikarya</taxon>
        <taxon>Ascomycota</taxon>
        <taxon>Pezizomycotina</taxon>
        <taxon>Eurotiomycetes</taxon>
        <taxon>Eurotiomycetidae</taxon>
        <taxon>Eurotiales</taxon>
        <taxon>Aspergillaceae</taxon>
        <taxon>Penicillium</taxon>
    </lineage>
</organism>
<accession>A0A1V6P8W6</accession>
<dbReference type="STRING" id="69771.A0A1V6P8W6"/>
<evidence type="ECO:0000256" key="1">
    <source>
        <dbReference type="SAM" id="MobiDB-lite"/>
    </source>
</evidence>
<comment type="caution">
    <text evidence="2">The sequence shown here is derived from an EMBL/GenBank/DDBJ whole genome shotgun (WGS) entry which is preliminary data.</text>
</comment>
<reference evidence="3" key="1">
    <citation type="journal article" date="2017" name="Nat. Microbiol.">
        <title>Global analysis of biosynthetic gene clusters reveals vast potential of secondary metabolite production in Penicillium species.</title>
        <authorList>
            <person name="Nielsen J.C."/>
            <person name="Grijseels S."/>
            <person name="Prigent S."/>
            <person name="Ji B."/>
            <person name="Dainat J."/>
            <person name="Nielsen K.F."/>
            <person name="Frisvad J.C."/>
            <person name="Workman M."/>
            <person name="Nielsen J."/>
        </authorList>
    </citation>
    <scope>NUCLEOTIDE SEQUENCE [LARGE SCALE GENOMIC DNA]</scope>
    <source>
        <strain evidence="3">IBT 11843</strain>
    </source>
</reference>
<sequence>MAADPRPKPFRDILRDNNHFLVPPLQWNSRHLDLVGCRFEDVATLDCTKSTENRDGGHSQGRSAKQPNDVGDLAMHLSPIIKRQRLINILAGEEGRFASPRSIDHVHDSSPPVVGYVHYTDVNGARDRQFRPCPGPKGFVNYVGWEICKKRVAQTTPKEWTEDPYFLCHLLALAQLQERKLKPSDPVTYKSRLLVTNALDKKHILFYEAQITTELLDALRDPKTATMPMEWPAIRRKKIPYKPYDTFADRLVAELVAPCPLSSGNSPPSVSPSTSTDNVNHVSEHGQKRLHEQEDSGSYKGNYLYVEDLMEHF</sequence>
<protein>
    <submittedName>
        <fullName evidence="2">Uncharacterized protein</fullName>
    </submittedName>
</protein>
<dbReference type="OrthoDB" id="5343483at2759"/>
<dbReference type="AlphaFoldDB" id="A0A1V6P8W6"/>
<feature type="region of interest" description="Disordered" evidence="1">
    <location>
        <begin position="50"/>
        <end position="70"/>
    </location>
</feature>
<feature type="region of interest" description="Disordered" evidence="1">
    <location>
        <begin position="262"/>
        <end position="296"/>
    </location>
</feature>
<dbReference type="Proteomes" id="UP000191522">
    <property type="component" value="Unassembled WGS sequence"/>
</dbReference>
<feature type="compositionally biased region" description="Basic and acidic residues" evidence="1">
    <location>
        <begin position="282"/>
        <end position="294"/>
    </location>
</feature>
<evidence type="ECO:0000313" key="3">
    <source>
        <dbReference type="Proteomes" id="UP000191522"/>
    </source>
</evidence>